<accession>A0A7W8ZNI1</accession>
<proteinExistence type="predicted"/>
<sequence>MFNQSIIHMFSILLICHSVTRWLVLISLGTTIYRSATGLLNKKHFTKKDDQCRHWTATIIHIQFIFGMVMYFKSPAVARFHMTGLEATRGITDSVFFGIIHISMMLTAVILVTLGSAFAKRYTEDDKKYKTILLYFGIALLIILAAIPWPFSPLAQRPLIRTL</sequence>
<feature type="transmembrane region" description="Helical" evidence="1">
    <location>
        <begin position="94"/>
        <end position="119"/>
    </location>
</feature>
<organism evidence="2 3">
    <name type="scientific">Pedobacter cryoconitis</name>
    <dbReference type="NCBI Taxonomy" id="188932"/>
    <lineage>
        <taxon>Bacteria</taxon>
        <taxon>Pseudomonadati</taxon>
        <taxon>Bacteroidota</taxon>
        <taxon>Sphingobacteriia</taxon>
        <taxon>Sphingobacteriales</taxon>
        <taxon>Sphingobacteriaceae</taxon>
        <taxon>Pedobacter</taxon>
    </lineage>
</organism>
<name>A0A7W8ZNI1_9SPHI</name>
<gene>
    <name evidence="2" type="ORF">HDE68_003223</name>
</gene>
<keyword evidence="1" id="KW-1133">Transmembrane helix</keyword>
<dbReference type="EMBL" id="JACHCE010000005">
    <property type="protein sequence ID" value="MBB5637308.1"/>
    <property type="molecule type" value="Genomic_DNA"/>
</dbReference>
<evidence type="ECO:0000313" key="2">
    <source>
        <dbReference type="EMBL" id="MBB5637308.1"/>
    </source>
</evidence>
<dbReference type="Proteomes" id="UP000537204">
    <property type="component" value="Unassembled WGS sequence"/>
</dbReference>
<feature type="transmembrane region" description="Helical" evidence="1">
    <location>
        <begin position="131"/>
        <end position="151"/>
    </location>
</feature>
<protein>
    <submittedName>
        <fullName evidence="2">Magnesium-transporting ATPase (P-type)</fullName>
    </submittedName>
</protein>
<feature type="transmembrane region" description="Helical" evidence="1">
    <location>
        <begin position="54"/>
        <end position="74"/>
    </location>
</feature>
<evidence type="ECO:0000256" key="1">
    <source>
        <dbReference type="SAM" id="Phobius"/>
    </source>
</evidence>
<keyword evidence="1" id="KW-0472">Membrane</keyword>
<reference evidence="2 3" key="1">
    <citation type="submission" date="2020-08" db="EMBL/GenBank/DDBJ databases">
        <title>Genomic Encyclopedia of Type Strains, Phase IV (KMG-V): Genome sequencing to study the core and pangenomes of soil and plant-associated prokaryotes.</title>
        <authorList>
            <person name="Whitman W."/>
        </authorList>
    </citation>
    <scope>NUCLEOTIDE SEQUENCE [LARGE SCALE GENOMIC DNA]</scope>
    <source>
        <strain evidence="2 3">S3M1</strain>
    </source>
</reference>
<dbReference type="AlphaFoldDB" id="A0A7W8ZNI1"/>
<keyword evidence="1" id="KW-0812">Transmembrane</keyword>
<comment type="caution">
    <text evidence="2">The sequence shown here is derived from an EMBL/GenBank/DDBJ whole genome shotgun (WGS) entry which is preliminary data.</text>
</comment>
<evidence type="ECO:0000313" key="3">
    <source>
        <dbReference type="Proteomes" id="UP000537204"/>
    </source>
</evidence>
<dbReference type="RefSeq" id="WP_260171784.1">
    <property type="nucleotide sequence ID" value="NZ_JACHCE010000005.1"/>
</dbReference>
<feature type="transmembrane region" description="Helical" evidence="1">
    <location>
        <begin position="6"/>
        <end position="33"/>
    </location>
</feature>